<sequence length="960" mass="105650">MFPVSQWLRYTSLSKNFSPSKWLRTLHLDARTCLLMLKGALPPTIVIAIYQSSAISNITLTIGYLSALISVLSQALLPRAKFTKIVFFDVLSTCIAASLCCLAVFCAVKAQEHHAPPVPPQDAYSSDACAVSAVWLIVMIWAANAIRAWKPAELQDPMVAFSVFSSVTLTRTGTFVSLSDGLEFISRLLKGFMLGFAIATGVSLLVYPVTSRGDVFQDVREYAAQIHIVLKAQGEFVGDGFALCAGQALSSSGRDGTPAMSDSPQALRKKLQAAVTGLHAIQAKLQSDLFYSKDEIAWGKLSASDLTQFGGLFKNLFLPLSGLAMLPDILDMVSSQEAQATLDIALNHLGEVSSRSGTEHVAAFLHSRLEDCSELVNAGLQYALLKLEIMKPIQLDRHRDEEAGQPLNPLSPHFPAQFEKRKLEYHSRRRQLPQAFVSLEALSYEKSADGVSDDESAATDVDVEQSFFLVLYILQLQDKLLKATQDFVEFANSKVMDGTMARKRIILPALTICEWLSITYKHRNKQSPHPNPEHLPPSTAWEKASSVLPLICRVLRSSESVFGFRVAAASFCVGILAYLHQTQDFFIRQRCIWAMIVIVIGMSPTSGQTLLGFITRIAATVISLALSLMVWYIPDQHTAGVIVFLYLANVFEMRKLGTDVGTSNGQPYYPIYLFAPYKLLAVAAGCAISFIWVVLPYPVTSKSTLRKSLGEGLYLLARFYSCLHATIELWMKGELGEGSVQSTNSAITQDLQKTRQRVFKEGMILLTKLRTLSHFSTFEPRIGGKFPKSTYDAIIREIQRMFISMALMAQTAQSFQDPSLLSTRGNTRMEDKFTKKWSSRLASIALQSTDFKSHATTSLLCHLGSAVLNAQPLPPYLSTGASFPLARAVRQTDKDLMSIRHIHDPAFSAFASLEVLRSVVGAGLGKLLGNVKSLVGELSFDVRDQGGDEGAELRTLMDDL</sequence>
<gene>
    <name evidence="8" type="ORF">ANIA_07172</name>
</gene>
<feature type="transmembrane region" description="Helical" evidence="5">
    <location>
        <begin position="85"/>
        <end position="108"/>
    </location>
</feature>
<keyword evidence="9" id="KW-1185">Reference proteome</keyword>
<evidence type="ECO:0000313" key="8">
    <source>
        <dbReference type="EMBL" id="CBF78932.1"/>
    </source>
</evidence>
<evidence type="ECO:0000256" key="2">
    <source>
        <dbReference type="ARBA" id="ARBA00022692"/>
    </source>
</evidence>
<feature type="transmembrane region" description="Helical" evidence="5">
    <location>
        <begin position="45"/>
        <end position="65"/>
    </location>
</feature>
<dbReference type="STRING" id="227321.C8VD51"/>
<feature type="domain" description="Integral membrane bound transporter" evidence="7">
    <location>
        <begin position="576"/>
        <end position="651"/>
    </location>
</feature>
<feature type="transmembrane region" description="Helical" evidence="5">
    <location>
        <begin position="562"/>
        <end position="579"/>
    </location>
</feature>
<proteinExistence type="predicted"/>
<organism evidence="8 9">
    <name type="scientific">Emericella nidulans (strain FGSC A4 / ATCC 38163 / CBS 112.46 / NRRL 194 / M139)</name>
    <name type="common">Aspergillus nidulans</name>
    <dbReference type="NCBI Taxonomy" id="227321"/>
    <lineage>
        <taxon>Eukaryota</taxon>
        <taxon>Fungi</taxon>
        <taxon>Dikarya</taxon>
        <taxon>Ascomycota</taxon>
        <taxon>Pezizomycotina</taxon>
        <taxon>Eurotiomycetes</taxon>
        <taxon>Eurotiomycetidae</taxon>
        <taxon>Eurotiales</taxon>
        <taxon>Aspergillaceae</taxon>
        <taxon>Aspergillus</taxon>
        <taxon>Aspergillus subgen. Nidulantes</taxon>
    </lineage>
</organism>
<protein>
    <submittedName>
        <fullName evidence="8">Uncharacterized protein</fullName>
    </submittedName>
</protein>
<feature type="domain" description="Putative ER transporter 6TM N-terminal" evidence="6">
    <location>
        <begin position="124"/>
        <end position="338"/>
    </location>
</feature>
<dbReference type="Pfam" id="PF10337">
    <property type="entry name" value="ArAE_2_N"/>
    <property type="match status" value="1"/>
</dbReference>
<feature type="transmembrane region" description="Helical" evidence="5">
    <location>
        <begin position="677"/>
        <end position="699"/>
    </location>
</feature>
<dbReference type="InterPro" id="IPR018823">
    <property type="entry name" value="ArAE_2_N"/>
</dbReference>
<name>C8VD51_EMENI</name>
<evidence type="ECO:0000256" key="4">
    <source>
        <dbReference type="ARBA" id="ARBA00023136"/>
    </source>
</evidence>
<keyword evidence="3 5" id="KW-1133">Transmembrane helix</keyword>
<dbReference type="GO" id="GO:0016020">
    <property type="term" value="C:membrane"/>
    <property type="evidence" value="ECO:0007669"/>
    <property type="project" value="UniProtKB-SubCell"/>
</dbReference>
<accession>C8VD51</accession>
<evidence type="ECO:0000313" key="9">
    <source>
        <dbReference type="Proteomes" id="UP000000560"/>
    </source>
</evidence>
<evidence type="ECO:0000256" key="1">
    <source>
        <dbReference type="ARBA" id="ARBA00004141"/>
    </source>
</evidence>
<dbReference type="eggNOG" id="KOG4711">
    <property type="taxonomic scope" value="Eukaryota"/>
</dbReference>
<reference evidence="9" key="2">
    <citation type="journal article" date="2009" name="Fungal Genet. Biol.">
        <title>The 2008 update of the Aspergillus nidulans genome annotation: a community effort.</title>
        <authorList>
            <person name="Wortman J.R."/>
            <person name="Gilsenan J.M."/>
            <person name="Joardar V."/>
            <person name="Deegan J."/>
            <person name="Clutterbuck J."/>
            <person name="Andersen M.R."/>
            <person name="Archer D."/>
            <person name="Bencina M."/>
            <person name="Braus G."/>
            <person name="Coutinho P."/>
            <person name="von Dohren H."/>
            <person name="Doonan J."/>
            <person name="Driessen A.J."/>
            <person name="Durek P."/>
            <person name="Espeso E."/>
            <person name="Fekete E."/>
            <person name="Flipphi M."/>
            <person name="Estrada C.G."/>
            <person name="Geysens S."/>
            <person name="Goldman G."/>
            <person name="de Groot P.W."/>
            <person name="Hansen K."/>
            <person name="Harris S.D."/>
            <person name="Heinekamp T."/>
            <person name="Helmstaedt K."/>
            <person name="Henrissat B."/>
            <person name="Hofmann G."/>
            <person name="Homan T."/>
            <person name="Horio T."/>
            <person name="Horiuchi H."/>
            <person name="James S."/>
            <person name="Jones M."/>
            <person name="Karaffa L."/>
            <person name="Karanyi Z."/>
            <person name="Kato M."/>
            <person name="Keller N."/>
            <person name="Kelly D.E."/>
            <person name="Kiel J.A."/>
            <person name="Kim J.M."/>
            <person name="van der Klei I.J."/>
            <person name="Klis F.M."/>
            <person name="Kovalchuk A."/>
            <person name="Krasevec N."/>
            <person name="Kubicek C.P."/>
            <person name="Liu B."/>
            <person name="Maccabe A."/>
            <person name="Meyer V."/>
            <person name="Mirabito P."/>
            <person name="Miskei M."/>
            <person name="Mos M."/>
            <person name="Mullins J."/>
            <person name="Nelson D.R."/>
            <person name="Nielsen J."/>
            <person name="Oakley B.R."/>
            <person name="Osmani S.A."/>
            <person name="Pakula T."/>
            <person name="Paszewski A."/>
            <person name="Paulsen I."/>
            <person name="Pilsyk S."/>
            <person name="Pocsi I."/>
            <person name="Punt P.J."/>
            <person name="Ram A.F."/>
            <person name="Ren Q."/>
            <person name="Robellet X."/>
            <person name="Robson G."/>
            <person name="Seiboth B."/>
            <person name="van Solingen P."/>
            <person name="Specht T."/>
            <person name="Sun J."/>
            <person name="Taheri-Talesh N."/>
            <person name="Takeshita N."/>
            <person name="Ussery D."/>
            <person name="vanKuyk P.A."/>
            <person name="Visser H."/>
            <person name="van de Vondervoort P.J."/>
            <person name="de Vries R.P."/>
            <person name="Walton J."/>
            <person name="Xiang X."/>
            <person name="Xiong Y."/>
            <person name="Zeng A.P."/>
            <person name="Brandt B.W."/>
            <person name="Cornell M.J."/>
            <person name="van den Hondel C.A."/>
            <person name="Visser J."/>
            <person name="Oliver S.G."/>
            <person name="Turner G."/>
        </authorList>
    </citation>
    <scope>GENOME REANNOTATION</scope>
    <source>
        <strain evidence="9">FGSC A4 / ATCC 38163 / CBS 112.46 / NRRL 194 / M139</strain>
    </source>
</reference>
<dbReference type="InParanoid" id="C8VD51"/>
<dbReference type="PANTHER" id="PTHR37994:SF4">
    <property type="entry name" value="ER TRANSPORTER 6TM N-TERMINAL DOMAIN-CONTAINING PROTEIN-RELATED"/>
    <property type="match status" value="1"/>
</dbReference>
<reference evidence="9" key="1">
    <citation type="journal article" date="2005" name="Nature">
        <title>Sequencing of Aspergillus nidulans and comparative analysis with A. fumigatus and A. oryzae.</title>
        <authorList>
            <person name="Galagan J.E."/>
            <person name="Calvo S.E."/>
            <person name="Cuomo C."/>
            <person name="Ma L.J."/>
            <person name="Wortman J.R."/>
            <person name="Batzoglou S."/>
            <person name="Lee S.I."/>
            <person name="Basturkmen M."/>
            <person name="Spevak C.C."/>
            <person name="Clutterbuck J."/>
            <person name="Kapitonov V."/>
            <person name="Jurka J."/>
            <person name="Scazzocchio C."/>
            <person name="Farman M."/>
            <person name="Butler J."/>
            <person name="Purcell S."/>
            <person name="Harris S."/>
            <person name="Braus G.H."/>
            <person name="Draht O."/>
            <person name="Busch S."/>
            <person name="D'Enfert C."/>
            <person name="Bouchier C."/>
            <person name="Goldman G.H."/>
            <person name="Bell-Pedersen D."/>
            <person name="Griffiths-Jones S."/>
            <person name="Doonan J.H."/>
            <person name="Yu J."/>
            <person name="Vienken K."/>
            <person name="Pain A."/>
            <person name="Freitag M."/>
            <person name="Selker E.U."/>
            <person name="Archer D.B."/>
            <person name="Penalva M.A."/>
            <person name="Oakley B.R."/>
            <person name="Momany M."/>
            <person name="Tanaka T."/>
            <person name="Kumagai T."/>
            <person name="Asai K."/>
            <person name="Machida M."/>
            <person name="Nierman W.C."/>
            <person name="Denning D.W."/>
            <person name="Caddick M."/>
            <person name="Hynes M."/>
            <person name="Paoletti M."/>
            <person name="Fischer R."/>
            <person name="Miller B."/>
            <person name="Dyer P."/>
            <person name="Sachs M.S."/>
            <person name="Osmani S.A."/>
            <person name="Birren B.W."/>
        </authorList>
    </citation>
    <scope>NUCLEOTIDE SEQUENCE [LARGE SCALE GENOMIC DNA]</scope>
    <source>
        <strain evidence="9">FGSC A4 / ATCC 38163 / CBS 112.46 / NRRL 194 / M139</strain>
    </source>
</reference>
<evidence type="ECO:0000259" key="6">
    <source>
        <dbReference type="Pfam" id="PF10337"/>
    </source>
</evidence>
<dbReference type="InterPro" id="IPR049453">
    <property type="entry name" value="Memb_transporter_dom"/>
</dbReference>
<dbReference type="GeneID" id="2869820"/>
<dbReference type="EMBL" id="BN001304">
    <property type="protein sequence ID" value="CBF78932.1"/>
    <property type="molecule type" value="Genomic_DNA"/>
</dbReference>
<dbReference type="HOGENOM" id="CLU_001788_0_1_1"/>
<dbReference type="KEGG" id="ani:ANIA_07172"/>
<comment type="subcellular location">
    <subcellularLocation>
        <location evidence="1">Membrane</location>
        <topology evidence="1">Multi-pass membrane protein</topology>
    </subcellularLocation>
</comment>
<dbReference type="PANTHER" id="PTHR37994">
    <property type="entry name" value="ARAE_2_N DOMAIN-CONTAINING PROTEIN-RELATED"/>
    <property type="match status" value="1"/>
</dbReference>
<dbReference type="Pfam" id="PF13515">
    <property type="entry name" value="FUSC_2"/>
    <property type="match status" value="1"/>
</dbReference>
<dbReference type="OrthoDB" id="2274698at2759"/>
<dbReference type="Proteomes" id="UP000000560">
    <property type="component" value="Chromosome IV"/>
</dbReference>
<keyword evidence="4 5" id="KW-0472">Membrane</keyword>
<dbReference type="AlphaFoldDB" id="C8VD51"/>
<dbReference type="RefSeq" id="XP_050467887.1">
    <property type="nucleotide sequence ID" value="XM_050611917.1"/>
</dbReference>
<feature type="transmembrane region" description="Helical" evidence="5">
    <location>
        <begin position="191"/>
        <end position="210"/>
    </location>
</feature>
<evidence type="ECO:0000256" key="5">
    <source>
        <dbReference type="SAM" id="Phobius"/>
    </source>
</evidence>
<feature type="transmembrane region" description="Helical" evidence="5">
    <location>
        <begin position="128"/>
        <end position="146"/>
    </location>
</feature>
<keyword evidence="2 5" id="KW-0812">Transmembrane</keyword>
<evidence type="ECO:0000259" key="7">
    <source>
        <dbReference type="Pfam" id="PF13515"/>
    </source>
</evidence>
<dbReference type="OMA" id="FYSCMHT"/>
<feature type="transmembrane region" description="Helical" evidence="5">
    <location>
        <begin position="639"/>
        <end position="657"/>
    </location>
</feature>
<evidence type="ECO:0000256" key="3">
    <source>
        <dbReference type="ARBA" id="ARBA00022989"/>
    </source>
</evidence>
<feature type="transmembrane region" description="Helical" evidence="5">
    <location>
        <begin position="591"/>
        <end position="607"/>
    </location>
</feature>